<comment type="caution">
    <text evidence="3">The sequence shown here is derived from an EMBL/GenBank/DDBJ whole genome shotgun (WGS) entry which is preliminary data.</text>
</comment>
<evidence type="ECO:0000313" key="4">
    <source>
        <dbReference type="Proteomes" id="UP001286456"/>
    </source>
</evidence>
<dbReference type="Proteomes" id="UP001286456">
    <property type="component" value="Unassembled WGS sequence"/>
</dbReference>
<keyword evidence="2" id="KW-0812">Transmembrane</keyword>
<feature type="region of interest" description="Disordered" evidence="1">
    <location>
        <begin position="95"/>
        <end position="171"/>
    </location>
</feature>
<reference evidence="3" key="2">
    <citation type="submission" date="2023-06" db="EMBL/GenBank/DDBJ databases">
        <authorList>
            <consortium name="Lawrence Berkeley National Laboratory"/>
            <person name="Haridas S."/>
            <person name="Hensen N."/>
            <person name="Bonometti L."/>
            <person name="Westerberg I."/>
            <person name="Brannstrom I.O."/>
            <person name="Guillou S."/>
            <person name="Cros-Aarteil S."/>
            <person name="Calhoun S."/>
            <person name="Kuo A."/>
            <person name="Mondo S."/>
            <person name="Pangilinan J."/>
            <person name="Riley R."/>
            <person name="Labutti K."/>
            <person name="Andreopoulos B."/>
            <person name="Lipzen A."/>
            <person name="Chen C."/>
            <person name="Yanf M."/>
            <person name="Daum C."/>
            <person name="Ng V."/>
            <person name="Clum A."/>
            <person name="Steindorff A."/>
            <person name="Ohm R."/>
            <person name="Martin F."/>
            <person name="Silar P."/>
            <person name="Natvig D."/>
            <person name="Lalanne C."/>
            <person name="Gautier V."/>
            <person name="Ament-Velasquez S.L."/>
            <person name="Kruys A."/>
            <person name="Hutchinson M.I."/>
            <person name="Powell A.J."/>
            <person name="Barry K."/>
            <person name="Miller A.N."/>
            <person name="Grigoriev I.V."/>
            <person name="Debuchy R."/>
            <person name="Gladieux P."/>
            <person name="Thoren M.H."/>
            <person name="Johannesson H."/>
        </authorList>
    </citation>
    <scope>NUCLEOTIDE SEQUENCE</scope>
    <source>
        <strain evidence="3">SMH4131-1</strain>
    </source>
</reference>
<feature type="region of interest" description="Disordered" evidence="1">
    <location>
        <begin position="221"/>
        <end position="277"/>
    </location>
</feature>
<feature type="region of interest" description="Disordered" evidence="1">
    <location>
        <begin position="479"/>
        <end position="565"/>
    </location>
</feature>
<feature type="compositionally biased region" description="Acidic residues" evidence="1">
    <location>
        <begin position="9"/>
        <end position="20"/>
    </location>
</feature>
<proteinExistence type="predicted"/>
<evidence type="ECO:0000313" key="3">
    <source>
        <dbReference type="EMBL" id="KAK3331877.1"/>
    </source>
</evidence>
<feature type="compositionally biased region" description="Acidic residues" evidence="1">
    <location>
        <begin position="503"/>
        <end position="514"/>
    </location>
</feature>
<feature type="transmembrane region" description="Helical" evidence="2">
    <location>
        <begin position="352"/>
        <end position="373"/>
    </location>
</feature>
<dbReference type="AlphaFoldDB" id="A0AAE0MGP1"/>
<reference evidence="3" key="1">
    <citation type="journal article" date="2023" name="Mol. Phylogenet. Evol.">
        <title>Genome-scale phylogeny and comparative genomics of the fungal order Sordariales.</title>
        <authorList>
            <person name="Hensen N."/>
            <person name="Bonometti L."/>
            <person name="Westerberg I."/>
            <person name="Brannstrom I.O."/>
            <person name="Guillou S."/>
            <person name="Cros-Aarteil S."/>
            <person name="Calhoun S."/>
            <person name="Haridas S."/>
            <person name="Kuo A."/>
            <person name="Mondo S."/>
            <person name="Pangilinan J."/>
            <person name="Riley R."/>
            <person name="LaButti K."/>
            <person name="Andreopoulos B."/>
            <person name="Lipzen A."/>
            <person name="Chen C."/>
            <person name="Yan M."/>
            <person name="Daum C."/>
            <person name="Ng V."/>
            <person name="Clum A."/>
            <person name="Steindorff A."/>
            <person name="Ohm R.A."/>
            <person name="Martin F."/>
            <person name="Silar P."/>
            <person name="Natvig D.O."/>
            <person name="Lalanne C."/>
            <person name="Gautier V."/>
            <person name="Ament-Velasquez S.L."/>
            <person name="Kruys A."/>
            <person name="Hutchinson M.I."/>
            <person name="Powell A.J."/>
            <person name="Barry K."/>
            <person name="Miller A.N."/>
            <person name="Grigoriev I.V."/>
            <person name="Debuchy R."/>
            <person name="Gladieux P."/>
            <person name="Hiltunen Thoren M."/>
            <person name="Johannesson H."/>
        </authorList>
    </citation>
    <scope>NUCLEOTIDE SEQUENCE</scope>
    <source>
        <strain evidence="3">SMH4131-1</strain>
    </source>
</reference>
<keyword evidence="2" id="KW-0472">Membrane</keyword>
<organism evidence="3 4">
    <name type="scientific">Cercophora scortea</name>
    <dbReference type="NCBI Taxonomy" id="314031"/>
    <lineage>
        <taxon>Eukaryota</taxon>
        <taxon>Fungi</taxon>
        <taxon>Dikarya</taxon>
        <taxon>Ascomycota</taxon>
        <taxon>Pezizomycotina</taxon>
        <taxon>Sordariomycetes</taxon>
        <taxon>Sordariomycetidae</taxon>
        <taxon>Sordariales</taxon>
        <taxon>Lasiosphaeriaceae</taxon>
        <taxon>Cercophora</taxon>
    </lineage>
</organism>
<feature type="compositionally biased region" description="Pro residues" evidence="1">
    <location>
        <begin position="223"/>
        <end position="233"/>
    </location>
</feature>
<keyword evidence="4" id="KW-1185">Reference proteome</keyword>
<name>A0AAE0MGP1_9PEZI</name>
<keyword evidence="2" id="KW-1133">Transmembrane helix</keyword>
<evidence type="ECO:0000256" key="2">
    <source>
        <dbReference type="SAM" id="Phobius"/>
    </source>
</evidence>
<gene>
    <name evidence="3" type="ORF">B0T19DRAFT_87856</name>
</gene>
<dbReference type="EMBL" id="JAUEPO010000002">
    <property type="protein sequence ID" value="KAK3331877.1"/>
    <property type="molecule type" value="Genomic_DNA"/>
</dbReference>
<accession>A0AAE0MGP1</accession>
<sequence length="647" mass="69264">MYRSGFMELAEDGADHDDAFEPNVGSARTNSSRGPRASTVDMASGPSYRDQQLRDEGDVHSTPTPRARTASAVSTGTQIYTPINDVAFASTINDYDSDSRQSSTSPLEDIPLRPMSPEPYSGPSGNLTSFPLPPAVPEKDSPKRKQHKSVLLSNSNGKNKNADTARPAMSHDTHDVSIISTSTSFSSGQNTTSRMDWVHAAAAAAADTLSAIKPPNGIVFLRSPPPTPEPLPPAKNSNSNATTTTTGGRFSRAHSIRSTIRPSTANGTLRPDLGSIRRGPTIRHYRFPTLPSMTTTEACFVPAGDASETWQVGCWRTGVLVSMCMLQLSIMSTVASATVCITSPRRPETGSLIWTTVSAAFTASLAVLFYISVRNYRRITRKNAGAESWIEMHHRSRRALPPRPGTAAGERASDNAAAMENWRAFASDEERLRRYVEGLEHRVAALKEAQVVANVGGDQRGDSQVRSDVFVRRDALADEGVGGNCKSPVPASERTTADFDIGGSDDDDEDDDDGHDGHTDGSVTPKARDLNRGLSVSRRNLLGSQGNMSEPDSHDPDQDAVPVSDTKASILTELCAAVTEPYSPLSRASSGMSPQVKIDDEETLSGSVNSKSRDKLCSVLKPAKALRKRETARTVVAGATNGAAQNV</sequence>
<evidence type="ECO:0000256" key="1">
    <source>
        <dbReference type="SAM" id="MobiDB-lite"/>
    </source>
</evidence>
<feature type="region of interest" description="Disordered" evidence="1">
    <location>
        <begin position="1"/>
        <end position="75"/>
    </location>
</feature>
<feature type="compositionally biased region" description="Polar residues" evidence="1">
    <location>
        <begin position="256"/>
        <end position="267"/>
    </location>
</feature>
<feature type="region of interest" description="Disordered" evidence="1">
    <location>
        <begin position="584"/>
        <end position="613"/>
    </location>
</feature>
<protein>
    <submittedName>
        <fullName evidence="3">Uncharacterized protein</fullName>
    </submittedName>
</protein>
<feature type="compositionally biased region" description="Polar residues" evidence="1">
    <location>
        <begin position="95"/>
        <end position="106"/>
    </location>
</feature>